<dbReference type="AlphaFoldDB" id="A0A7G7CEJ0"/>
<evidence type="ECO:0000256" key="6">
    <source>
        <dbReference type="ARBA" id="ARBA00022989"/>
    </source>
</evidence>
<evidence type="ECO:0000256" key="9">
    <source>
        <dbReference type="ARBA" id="ARBA00031586"/>
    </source>
</evidence>
<reference evidence="12" key="1">
    <citation type="submission" date="2020-04" db="EMBL/GenBank/DDBJ databases">
        <title>DNAmark Project.</title>
        <authorList>
            <person name="Leerhoei F."/>
        </authorList>
    </citation>
    <scope>NUCLEOTIDE SEQUENCE</scope>
    <source>
        <strain evidence="12">DM1219</strain>
    </source>
</reference>
<evidence type="ECO:0000256" key="5">
    <source>
        <dbReference type="ARBA" id="ARBA00022967"/>
    </source>
</evidence>
<evidence type="ECO:0000256" key="3">
    <source>
        <dbReference type="ARBA" id="ARBA00016612"/>
    </source>
</evidence>
<feature type="transmembrane region" description="Helical" evidence="11">
    <location>
        <begin position="6"/>
        <end position="22"/>
    </location>
</feature>
<dbReference type="InterPro" id="IPR039428">
    <property type="entry name" value="NUOK/Mnh_C1-like"/>
</dbReference>
<comment type="catalytic activity">
    <reaction evidence="10">
        <text>a ubiquinone + NADH + 5 H(+)(in) = a ubiquinol + NAD(+) + 4 H(+)(out)</text>
        <dbReference type="Rhea" id="RHEA:29091"/>
        <dbReference type="Rhea" id="RHEA-COMP:9565"/>
        <dbReference type="Rhea" id="RHEA-COMP:9566"/>
        <dbReference type="ChEBI" id="CHEBI:15378"/>
        <dbReference type="ChEBI" id="CHEBI:16389"/>
        <dbReference type="ChEBI" id="CHEBI:17976"/>
        <dbReference type="ChEBI" id="CHEBI:57540"/>
        <dbReference type="ChEBI" id="CHEBI:57945"/>
        <dbReference type="EC" id="7.1.1.2"/>
    </reaction>
</comment>
<feature type="transmembrane region" description="Helical" evidence="11">
    <location>
        <begin position="56"/>
        <end position="81"/>
    </location>
</feature>
<evidence type="ECO:0000256" key="4">
    <source>
        <dbReference type="ARBA" id="ARBA00022692"/>
    </source>
</evidence>
<dbReference type="EMBL" id="MT410854">
    <property type="protein sequence ID" value="QNE86006.1"/>
    <property type="molecule type" value="Genomic_DNA"/>
</dbReference>
<proteinExistence type="inferred from homology"/>
<feature type="transmembrane region" description="Helical" evidence="11">
    <location>
        <begin position="29"/>
        <end position="50"/>
    </location>
</feature>
<keyword evidence="12" id="KW-0496">Mitochondrion</keyword>
<geneLocation type="mitochondrion" evidence="12"/>
<dbReference type="GO" id="GO:0008137">
    <property type="term" value="F:NADH dehydrogenase (ubiquinone) activity"/>
    <property type="evidence" value="ECO:0007669"/>
    <property type="project" value="UniProtKB-EC"/>
</dbReference>
<evidence type="ECO:0000256" key="7">
    <source>
        <dbReference type="ARBA" id="ARBA00023027"/>
    </source>
</evidence>
<name>A0A7G7CEJ0_9NEOP</name>
<sequence length="95" mass="11675">MKIFHFFIIMFMFIMGNFLFCINRKHLLIMLLMLEFIILNLLMMLYLMMSMMLFDYYFMMLFIVVFVCEGVLGVSILIYMLRIFGNDYFKIYSIF</sequence>
<keyword evidence="6 11" id="KW-1133">Transmembrane helix</keyword>
<evidence type="ECO:0000256" key="11">
    <source>
        <dbReference type="SAM" id="Phobius"/>
    </source>
</evidence>
<organism evidence="12">
    <name type="scientific">Molanna angustata</name>
    <dbReference type="NCBI Taxonomy" id="446450"/>
    <lineage>
        <taxon>Eukaryota</taxon>
        <taxon>Metazoa</taxon>
        <taxon>Ecdysozoa</taxon>
        <taxon>Arthropoda</taxon>
        <taxon>Hexapoda</taxon>
        <taxon>Insecta</taxon>
        <taxon>Pterygota</taxon>
        <taxon>Neoptera</taxon>
        <taxon>Endopterygota</taxon>
        <taxon>Trichoptera</taxon>
        <taxon>Integripalpia</taxon>
        <taxon>Brevitentoria</taxon>
        <taxon>Leptoceroidea</taxon>
        <taxon>Molannidae</taxon>
        <taxon>Molanna</taxon>
    </lineage>
</organism>
<keyword evidence="7" id="KW-0520">NAD</keyword>
<evidence type="ECO:0000313" key="12">
    <source>
        <dbReference type="EMBL" id="QNE86006.1"/>
    </source>
</evidence>
<gene>
    <name evidence="12" type="primary">ND4L</name>
</gene>
<evidence type="ECO:0000256" key="8">
    <source>
        <dbReference type="ARBA" id="ARBA00023136"/>
    </source>
</evidence>
<accession>A0A7G7CEJ0</accession>
<evidence type="ECO:0000256" key="2">
    <source>
        <dbReference type="ARBA" id="ARBA00010519"/>
    </source>
</evidence>
<protein>
    <recommendedName>
        <fullName evidence="3">NADH-ubiquinone oxidoreductase chain 4L</fullName>
    </recommendedName>
    <alternativeName>
        <fullName evidence="9">NADH dehydrogenase subunit 4L</fullName>
    </alternativeName>
</protein>
<dbReference type="GO" id="GO:0016020">
    <property type="term" value="C:membrane"/>
    <property type="evidence" value="ECO:0007669"/>
    <property type="project" value="UniProtKB-SubCell"/>
</dbReference>
<evidence type="ECO:0000256" key="10">
    <source>
        <dbReference type="ARBA" id="ARBA00049551"/>
    </source>
</evidence>
<comment type="subcellular location">
    <subcellularLocation>
        <location evidence="1">Membrane</location>
        <topology evidence="1">Multi-pass membrane protein</topology>
    </subcellularLocation>
</comment>
<keyword evidence="4 11" id="KW-0812">Transmembrane</keyword>
<dbReference type="Pfam" id="PF00420">
    <property type="entry name" value="Oxidored_q2"/>
    <property type="match status" value="1"/>
</dbReference>
<keyword evidence="8 11" id="KW-0472">Membrane</keyword>
<keyword evidence="5" id="KW-1278">Translocase</keyword>
<dbReference type="Gene3D" id="1.10.287.3510">
    <property type="match status" value="1"/>
</dbReference>
<evidence type="ECO:0000256" key="1">
    <source>
        <dbReference type="ARBA" id="ARBA00004141"/>
    </source>
</evidence>
<comment type="similarity">
    <text evidence="2">Belongs to the complex I subunit 4L family.</text>
</comment>